<sequence>MKNKESGHHCRASTNHSVHLTFSIQRELQSIHVAPKNKTEPYSMYIKDFNDDLAFSGFHHCRSKLIPTTTKKITNIANQIYLATSHIFQPATVVSHHTTGLAFG</sequence>
<evidence type="ECO:0000313" key="1">
    <source>
        <dbReference type="EMBL" id="OQB40825.1"/>
    </source>
</evidence>
<accession>A0A1V5ZKV4</accession>
<name>A0A1V5ZKV4_9BACT</name>
<dbReference type="EMBL" id="MWDB01000031">
    <property type="protein sequence ID" value="OQB40825.1"/>
    <property type="molecule type" value="Genomic_DNA"/>
</dbReference>
<gene>
    <name evidence="1" type="ORF">BWY04_01196</name>
</gene>
<comment type="caution">
    <text evidence="1">The sequence shown here is derived from an EMBL/GenBank/DDBJ whole genome shotgun (WGS) entry which is preliminary data.</text>
</comment>
<proteinExistence type="predicted"/>
<reference evidence="1" key="1">
    <citation type="submission" date="2017-02" db="EMBL/GenBank/DDBJ databases">
        <title>Delving into the versatile metabolic prowess of the omnipresent phylum Bacteroidetes.</title>
        <authorList>
            <person name="Nobu M.K."/>
            <person name="Mei R."/>
            <person name="Narihiro T."/>
            <person name="Kuroda K."/>
            <person name="Liu W.-T."/>
        </authorList>
    </citation>
    <scope>NUCLEOTIDE SEQUENCE</scope>
    <source>
        <strain evidence="1">ADurb.Bin160</strain>
    </source>
</reference>
<dbReference type="AlphaFoldDB" id="A0A1V5ZKV4"/>
<organism evidence="1">
    <name type="scientific">candidate division CPR1 bacterium ADurb.Bin160</name>
    <dbReference type="NCBI Taxonomy" id="1852826"/>
    <lineage>
        <taxon>Bacteria</taxon>
        <taxon>candidate division CPR1</taxon>
    </lineage>
</organism>
<protein>
    <submittedName>
        <fullName evidence="1">Uncharacterized protein</fullName>
    </submittedName>
</protein>
<dbReference type="Proteomes" id="UP000485621">
    <property type="component" value="Unassembled WGS sequence"/>
</dbReference>